<proteinExistence type="predicted"/>
<dbReference type="STRING" id="128403.WA1_41330"/>
<organism evidence="1 2">
    <name type="scientific">Scytonema hofmannii PCC 7110</name>
    <dbReference type="NCBI Taxonomy" id="128403"/>
    <lineage>
        <taxon>Bacteria</taxon>
        <taxon>Bacillati</taxon>
        <taxon>Cyanobacteriota</taxon>
        <taxon>Cyanophyceae</taxon>
        <taxon>Nostocales</taxon>
        <taxon>Scytonemataceae</taxon>
        <taxon>Scytonema</taxon>
    </lineage>
</organism>
<evidence type="ECO:0000313" key="1">
    <source>
        <dbReference type="EMBL" id="KYC36180.1"/>
    </source>
</evidence>
<accession>A0A139WUR9</accession>
<evidence type="ECO:0000313" key="2">
    <source>
        <dbReference type="Proteomes" id="UP000076925"/>
    </source>
</evidence>
<comment type="caution">
    <text evidence="1">The sequence shown here is derived from an EMBL/GenBank/DDBJ whole genome shotgun (WGS) entry which is preliminary data.</text>
</comment>
<dbReference type="OrthoDB" id="513748at2"/>
<dbReference type="AlphaFoldDB" id="A0A139WUR9"/>
<dbReference type="Pfam" id="PF08855">
    <property type="entry name" value="DUF1825"/>
    <property type="match status" value="1"/>
</dbReference>
<sequence length="112" mass="13213">MGFFDSEIVQQEAKQLFEDYQALIALGSSYGKFDREGKKLFIEQMEAMMDRYRVFMKRFELSEDFMAQMTVEQLKTQLGQFGITPQQMFDQMHLTLQRMKAELERKGMGNGE</sequence>
<dbReference type="InterPro" id="IPR014954">
    <property type="entry name" value="DUF1825"/>
</dbReference>
<dbReference type="EMBL" id="ANNX02000047">
    <property type="protein sequence ID" value="KYC36180.1"/>
    <property type="molecule type" value="Genomic_DNA"/>
</dbReference>
<name>A0A139WUR9_9CYAN</name>
<dbReference type="Proteomes" id="UP000076925">
    <property type="component" value="Unassembled WGS sequence"/>
</dbReference>
<protein>
    <recommendedName>
        <fullName evidence="3">DUF1825 domain-containing protein</fullName>
    </recommendedName>
</protein>
<dbReference type="RefSeq" id="WP_017742880.1">
    <property type="nucleotide sequence ID" value="NZ_KQ976354.1"/>
</dbReference>
<keyword evidence="2" id="KW-1185">Reference proteome</keyword>
<reference evidence="1 2" key="1">
    <citation type="journal article" date="2013" name="Genome Biol. Evol.">
        <title>Genomes of Stigonematalean cyanobacteria (subsection V) and the evolution of oxygenic photosynthesis from prokaryotes to plastids.</title>
        <authorList>
            <person name="Dagan T."/>
            <person name="Roettger M."/>
            <person name="Stucken K."/>
            <person name="Landan G."/>
            <person name="Koch R."/>
            <person name="Major P."/>
            <person name="Gould S.B."/>
            <person name="Goremykin V.V."/>
            <person name="Rippka R."/>
            <person name="Tandeau de Marsac N."/>
            <person name="Gugger M."/>
            <person name="Lockhart P.J."/>
            <person name="Allen J.F."/>
            <person name="Brune I."/>
            <person name="Maus I."/>
            <person name="Puhler A."/>
            <person name="Martin W.F."/>
        </authorList>
    </citation>
    <scope>NUCLEOTIDE SEQUENCE [LARGE SCALE GENOMIC DNA]</scope>
    <source>
        <strain evidence="1 2">PCC 7110</strain>
    </source>
</reference>
<gene>
    <name evidence="1" type="ORF">WA1_41330</name>
</gene>
<evidence type="ECO:0008006" key="3">
    <source>
        <dbReference type="Google" id="ProtNLM"/>
    </source>
</evidence>